<keyword evidence="7" id="KW-0807">Transducer</keyword>
<keyword evidence="6" id="KW-0675">Receptor</keyword>
<keyword evidence="2 8" id="KW-0812">Transmembrane</keyword>
<evidence type="ECO:0000256" key="4">
    <source>
        <dbReference type="ARBA" id="ARBA00023040"/>
    </source>
</evidence>
<feature type="transmembrane region" description="Helical" evidence="8">
    <location>
        <begin position="102"/>
        <end position="126"/>
    </location>
</feature>
<dbReference type="PRINTS" id="PR00237">
    <property type="entry name" value="GPCRRHODOPSN"/>
</dbReference>
<keyword evidence="3 8" id="KW-1133">Transmembrane helix</keyword>
<keyword evidence="4" id="KW-0297">G-protein coupled receptor</keyword>
<dbReference type="PROSITE" id="PS50262">
    <property type="entry name" value="G_PROTEIN_RECEP_F1_2"/>
    <property type="match status" value="1"/>
</dbReference>
<comment type="caution">
    <text evidence="10">The sequence shown here is derived from an EMBL/GenBank/DDBJ whole genome shotgun (WGS) entry which is preliminary data.</text>
</comment>
<evidence type="ECO:0000256" key="3">
    <source>
        <dbReference type="ARBA" id="ARBA00022989"/>
    </source>
</evidence>
<dbReference type="InterPro" id="IPR017452">
    <property type="entry name" value="GPCR_Rhodpsn_7TM"/>
</dbReference>
<evidence type="ECO:0000259" key="9">
    <source>
        <dbReference type="PROSITE" id="PS50262"/>
    </source>
</evidence>
<dbReference type="SUPFAM" id="SSF81321">
    <property type="entry name" value="Family A G protein-coupled receptor-like"/>
    <property type="match status" value="1"/>
</dbReference>
<feature type="transmembrane region" description="Helical" evidence="8">
    <location>
        <begin position="64"/>
        <end position="90"/>
    </location>
</feature>
<protein>
    <recommendedName>
        <fullName evidence="9">G-protein coupled receptors family 1 profile domain-containing protein</fullName>
    </recommendedName>
</protein>
<comment type="subcellular location">
    <subcellularLocation>
        <location evidence="1">Membrane</location>
        <topology evidence="1">Multi-pass membrane protein</topology>
    </subcellularLocation>
</comment>
<dbReference type="PANTHER" id="PTHR24243">
    <property type="entry name" value="G-PROTEIN COUPLED RECEPTOR"/>
    <property type="match status" value="1"/>
</dbReference>
<dbReference type="Proteomes" id="UP000593567">
    <property type="component" value="Unassembled WGS sequence"/>
</dbReference>
<feature type="transmembrane region" description="Helical" evidence="8">
    <location>
        <begin position="226"/>
        <end position="251"/>
    </location>
</feature>
<gene>
    <name evidence="10" type="ORF">EB796_006800</name>
</gene>
<dbReference type="EMBL" id="VXIV02000974">
    <property type="protein sequence ID" value="KAF6034889.1"/>
    <property type="molecule type" value="Genomic_DNA"/>
</dbReference>
<evidence type="ECO:0000256" key="6">
    <source>
        <dbReference type="ARBA" id="ARBA00023170"/>
    </source>
</evidence>
<dbReference type="InterPro" id="IPR000276">
    <property type="entry name" value="GPCR_Rhodpsn"/>
</dbReference>
<evidence type="ECO:0000256" key="5">
    <source>
        <dbReference type="ARBA" id="ARBA00023136"/>
    </source>
</evidence>
<name>A0A7J7K8C6_BUGNE</name>
<dbReference type="AlphaFoldDB" id="A0A7J7K8C6"/>
<proteinExistence type="predicted"/>
<evidence type="ECO:0000256" key="1">
    <source>
        <dbReference type="ARBA" id="ARBA00004141"/>
    </source>
</evidence>
<feature type="transmembrane region" description="Helical" evidence="8">
    <location>
        <begin position="272"/>
        <end position="294"/>
    </location>
</feature>
<evidence type="ECO:0000256" key="8">
    <source>
        <dbReference type="SAM" id="Phobius"/>
    </source>
</evidence>
<evidence type="ECO:0000313" key="10">
    <source>
        <dbReference type="EMBL" id="KAF6034889.1"/>
    </source>
</evidence>
<dbReference type="PANTHER" id="PTHR24243:SF230">
    <property type="entry name" value="G-PROTEIN COUPLED RECEPTORS FAMILY 1 PROFILE DOMAIN-CONTAINING PROTEIN"/>
    <property type="match status" value="1"/>
</dbReference>
<sequence length="364" mass="40830">MHIDKTQSYVYTNLVVFYICSTSSRIEWLRSTSKMATAIESGTSYFSTTTSLYDYDTLYKTEDLLYQTIGTITLFIGTVGHILSIITVMLTKTMRTQSTSIYIIAMSLAGLATLYTGLLRHVILVFSNWEIDIRSMSQISCKLQTMVTYLSLQYFAWIQATIAVDRFIAVWFPIKYKTACSWKLGLLVVVIELVAAAALNSLVYVGKGITDSGHCGELKEKLITDYFYVDLFSFSLVPATITIICNSLLLYRLSRTTKVSGSKDKRLRALTVMLTVVNAVFVVTTLPVSIYYLVHQNVDSVKNNDRVTIVGVACFHLLQYFGTAVTFFLYCITGTQFRESLKQVFSVCVPSGQLSRFGTESTVI</sequence>
<dbReference type="Gene3D" id="1.20.1070.10">
    <property type="entry name" value="Rhodopsin 7-helix transmembrane proteins"/>
    <property type="match status" value="1"/>
</dbReference>
<feature type="transmembrane region" description="Helical" evidence="8">
    <location>
        <begin position="154"/>
        <end position="172"/>
    </location>
</feature>
<organism evidence="10 11">
    <name type="scientific">Bugula neritina</name>
    <name type="common">Brown bryozoan</name>
    <name type="synonym">Sertularia neritina</name>
    <dbReference type="NCBI Taxonomy" id="10212"/>
    <lineage>
        <taxon>Eukaryota</taxon>
        <taxon>Metazoa</taxon>
        <taxon>Spiralia</taxon>
        <taxon>Lophotrochozoa</taxon>
        <taxon>Bryozoa</taxon>
        <taxon>Gymnolaemata</taxon>
        <taxon>Cheilostomatida</taxon>
        <taxon>Flustrina</taxon>
        <taxon>Buguloidea</taxon>
        <taxon>Bugulidae</taxon>
        <taxon>Bugula</taxon>
    </lineage>
</organism>
<dbReference type="Pfam" id="PF00001">
    <property type="entry name" value="7tm_1"/>
    <property type="match status" value="1"/>
</dbReference>
<feature type="transmembrane region" description="Helical" evidence="8">
    <location>
        <begin position="306"/>
        <end position="332"/>
    </location>
</feature>
<keyword evidence="11" id="KW-1185">Reference proteome</keyword>
<dbReference type="OrthoDB" id="9990906at2759"/>
<evidence type="ECO:0000313" key="11">
    <source>
        <dbReference type="Proteomes" id="UP000593567"/>
    </source>
</evidence>
<feature type="transmembrane region" description="Helical" evidence="8">
    <location>
        <begin position="184"/>
        <end position="206"/>
    </location>
</feature>
<accession>A0A7J7K8C6</accession>
<evidence type="ECO:0000256" key="2">
    <source>
        <dbReference type="ARBA" id="ARBA00022692"/>
    </source>
</evidence>
<dbReference type="GO" id="GO:0005886">
    <property type="term" value="C:plasma membrane"/>
    <property type="evidence" value="ECO:0007669"/>
    <property type="project" value="TreeGrafter"/>
</dbReference>
<feature type="domain" description="G-protein coupled receptors family 1 profile" evidence="9">
    <location>
        <begin position="80"/>
        <end position="330"/>
    </location>
</feature>
<dbReference type="GO" id="GO:0004930">
    <property type="term" value="F:G protein-coupled receptor activity"/>
    <property type="evidence" value="ECO:0007669"/>
    <property type="project" value="UniProtKB-KW"/>
</dbReference>
<keyword evidence="5 8" id="KW-0472">Membrane</keyword>
<reference evidence="10" key="1">
    <citation type="submission" date="2020-06" db="EMBL/GenBank/DDBJ databases">
        <title>Draft genome of Bugula neritina, a colonial animal packing powerful symbionts and potential medicines.</title>
        <authorList>
            <person name="Rayko M."/>
        </authorList>
    </citation>
    <scope>NUCLEOTIDE SEQUENCE [LARGE SCALE GENOMIC DNA]</scope>
    <source>
        <strain evidence="10">Kwan_BN1</strain>
    </source>
</reference>
<evidence type="ECO:0000256" key="7">
    <source>
        <dbReference type="ARBA" id="ARBA00023224"/>
    </source>
</evidence>